<proteinExistence type="predicted"/>
<dbReference type="InterPro" id="IPR039420">
    <property type="entry name" value="WalR-like"/>
</dbReference>
<sequence>MTANLRAIGGERNQGRSKSDELHLLVIDPRSLTRDCLVAALESAPGIASVTSAGSIDEAATALAGIEGRSAALLNLASDAFDHSTLSHMIAPLRDRAPGGILILTSHVDAEHARAALRLGIAGLLSTEMSFDLTIDAIRIVSRGWITYPRSVLDPPVMEAIARSSRTHRSHDEMLTGRQRQVLDGLSRGMTNRQIAKSLMVTERTVKAHVKELMRRLGASNRTQVVAIASAYP</sequence>
<dbReference type="Gene3D" id="3.40.50.2300">
    <property type="match status" value="1"/>
</dbReference>
<dbReference type="InterPro" id="IPR000792">
    <property type="entry name" value="Tscrpt_reg_LuxR_C"/>
</dbReference>
<dbReference type="SMART" id="SM00421">
    <property type="entry name" value="HTH_LUXR"/>
    <property type="match status" value="1"/>
</dbReference>
<dbReference type="STRING" id="93064.BRX40_16000"/>
<evidence type="ECO:0000313" key="6">
    <source>
        <dbReference type="EMBL" id="RSV06262.1"/>
    </source>
</evidence>
<reference evidence="5" key="1">
    <citation type="submission" date="2016-12" db="EMBL/GenBank/DDBJ databases">
        <title>Whole genome sequencing of Sphingomonas koreensis.</title>
        <authorList>
            <person name="Conlan S."/>
            <person name="Thomas P.J."/>
            <person name="Mullikin J."/>
            <person name="Palmore T.N."/>
            <person name="Frank K.M."/>
            <person name="Segre J.A."/>
        </authorList>
    </citation>
    <scope>NUCLEOTIDE SEQUENCE</scope>
    <source>
        <strain evidence="5">ABOJV</strain>
    </source>
</reference>
<dbReference type="CDD" id="cd06170">
    <property type="entry name" value="LuxR_C_like"/>
    <property type="match status" value="1"/>
</dbReference>
<dbReference type="InterPro" id="IPR011006">
    <property type="entry name" value="CheY-like_superfamily"/>
</dbReference>
<dbReference type="GeneID" id="44134065"/>
<feature type="domain" description="Response regulatory" evidence="4">
    <location>
        <begin position="23"/>
        <end position="142"/>
    </location>
</feature>
<keyword evidence="7" id="KW-1185">Reference proteome</keyword>
<organism evidence="5 7">
    <name type="scientific">Sphingomonas koreensis</name>
    <dbReference type="NCBI Taxonomy" id="93064"/>
    <lineage>
        <taxon>Bacteria</taxon>
        <taxon>Pseudomonadati</taxon>
        <taxon>Pseudomonadota</taxon>
        <taxon>Alphaproteobacteria</taxon>
        <taxon>Sphingomonadales</taxon>
        <taxon>Sphingomonadaceae</taxon>
        <taxon>Sphingomonas</taxon>
    </lineage>
</organism>
<dbReference type="SUPFAM" id="SSF46894">
    <property type="entry name" value="C-terminal effector domain of the bipartite response regulators"/>
    <property type="match status" value="1"/>
</dbReference>
<dbReference type="EMBL" id="QQWO01000003">
    <property type="protein sequence ID" value="RSV06262.1"/>
    <property type="molecule type" value="Genomic_DNA"/>
</dbReference>
<dbReference type="PANTHER" id="PTHR43214">
    <property type="entry name" value="TWO-COMPONENT RESPONSE REGULATOR"/>
    <property type="match status" value="1"/>
</dbReference>
<name>A0A1L6JCV0_9SPHN</name>
<evidence type="ECO:0000259" key="3">
    <source>
        <dbReference type="PROSITE" id="PS50043"/>
    </source>
</evidence>
<dbReference type="PRINTS" id="PR00038">
    <property type="entry name" value="HTHLUXR"/>
</dbReference>
<dbReference type="GO" id="GO:0003677">
    <property type="term" value="F:DNA binding"/>
    <property type="evidence" value="ECO:0007669"/>
    <property type="project" value="UniProtKB-KW"/>
</dbReference>
<dbReference type="KEGG" id="skr:BRX40_16000"/>
<dbReference type="EMBL" id="CP018820">
    <property type="protein sequence ID" value="APR53723.1"/>
    <property type="molecule type" value="Genomic_DNA"/>
</dbReference>
<dbReference type="GO" id="GO:0006355">
    <property type="term" value="P:regulation of DNA-templated transcription"/>
    <property type="evidence" value="ECO:0007669"/>
    <property type="project" value="InterPro"/>
</dbReference>
<dbReference type="PROSITE" id="PS50043">
    <property type="entry name" value="HTH_LUXR_2"/>
    <property type="match status" value="1"/>
</dbReference>
<dbReference type="SUPFAM" id="SSF52172">
    <property type="entry name" value="CheY-like"/>
    <property type="match status" value="1"/>
</dbReference>
<evidence type="ECO:0000313" key="5">
    <source>
        <dbReference type="EMBL" id="APR53723.1"/>
    </source>
</evidence>
<dbReference type="Pfam" id="PF00196">
    <property type="entry name" value="GerE"/>
    <property type="match status" value="1"/>
</dbReference>
<dbReference type="PANTHER" id="PTHR43214:SF42">
    <property type="entry name" value="TRANSCRIPTIONAL REGULATORY PROTEIN DESR"/>
    <property type="match status" value="1"/>
</dbReference>
<protein>
    <submittedName>
        <fullName evidence="6">DNA-binding response regulator</fullName>
    </submittedName>
</protein>
<dbReference type="Proteomes" id="UP000286681">
    <property type="component" value="Unassembled WGS sequence"/>
</dbReference>
<dbReference type="Proteomes" id="UP000185161">
    <property type="component" value="Chromosome"/>
</dbReference>
<evidence type="ECO:0000259" key="4">
    <source>
        <dbReference type="PROSITE" id="PS50110"/>
    </source>
</evidence>
<reference evidence="6 8" key="3">
    <citation type="submission" date="2018-07" db="EMBL/GenBank/DDBJ databases">
        <title>Genomic and Epidemiologic Investigation of an Indolent Hospital Outbreak.</title>
        <authorList>
            <person name="Johnson R.C."/>
            <person name="Deming C."/>
            <person name="Conlan S."/>
            <person name="Zellmer C.J."/>
            <person name="Michelin A.V."/>
            <person name="Lee-Lin S."/>
            <person name="Thomas P.J."/>
            <person name="Park M."/>
            <person name="Weingarten R.A."/>
            <person name="Less J."/>
            <person name="Dekker J.P."/>
            <person name="Frank K.M."/>
            <person name="Musser K.A."/>
            <person name="Mcquiston J.R."/>
            <person name="Henderson D.K."/>
            <person name="Lau A.F."/>
            <person name="Palmore T.N."/>
            <person name="Segre J.A."/>
        </authorList>
    </citation>
    <scope>NUCLEOTIDE SEQUENCE [LARGE SCALE GENOMIC DNA]</scope>
    <source>
        <strain evidence="6 8">SK-NIH.Env10_0317</strain>
    </source>
</reference>
<reference evidence="7" key="2">
    <citation type="submission" date="2016-12" db="EMBL/GenBank/DDBJ databases">
        <title>Whole genome sequencing of Sphingomonas sp. ABOJV.</title>
        <authorList>
            <person name="Conlan S."/>
            <person name="Thomas P.J."/>
            <person name="Mullikin J."/>
            <person name="Palmore T.N."/>
            <person name="Frank K.M."/>
            <person name="Segre J.A."/>
        </authorList>
    </citation>
    <scope>NUCLEOTIDE SEQUENCE [LARGE SCALE GENOMIC DNA]</scope>
    <source>
        <strain evidence="7">ABOJV</strain>
    </source>
</reference>
<gene>
    <name evidence="5" type="ORF">BRX40_16000</name>
    <name evidence="6" type="ORF">CA257_04995</name>
</gene>
<evidence type="ECO:0000256" key="1">
    <source>
        <dbReference type="ARBA" id="ARBA00023125"/>
    </source>
</evidence>
<dbReference type="InterPro" id="IPR016032">
    <property type="entry name" value="Sig_transdc_resp-reg_C-effctor"/>
</dbReference>
<evidence type="ECO:0000313" key="7">
    <source>
        <dbReference type="Proteomes" id="UP000185161"/>
    </source>
</evidence>
<feature type="domain" description="HTH luxR-type" evidence="3">
    <location>
        <begin position="168"/>
        <end position="233"/>
    </location>
</feature>
<comment type="caution">
    <text evidence="2">Lacks conserved residue(s) required for the propagation of feature annotation.</text>
</comment>
<dbReference type="InterPro" id="IPR001789">
    <property type="entry name" value="Sig_transdc_resp-reg_receiver"/>
</dbReference>
<evidence type="ECO:0000256" key="2">
    <source>
        <dbReference type="PROSITE-ProRule" id="PRU00169"/>
    </source>
</evidence>
<evidence type="ECO:0000313" key="8">
    <source>
        <dbReference type="Proteomes" id="UP000286681"/>
    </source>
</evidence>
<dbReference type="PROSITE" id="PS50110">
    <property type="entry name" value="RESPONSE_REGULATORY"/>
    <property type="match status" value="1"/>
</dbReference>
<dbReference type="GO" id="GO:0000160">
    <property type="term" value="P:phosphorelay signal transduction system"/>
    <property type="evidence" value="ECO:0007669"/>
    <property type="project" value="InterPro"/>
</dbReference>
<dbReference type="RefSeq" id="WP_075152278.1">
    <property type="nucleotide sequence ID" value="NZ_CP018820.1"/>
</dbReference>
<keyword evidence="1 6" id="KW-0238">DNA-binding</keyword>
<accession>A0A1L6JCV0</accession>
<dbReference type="OrthoDB" id="7272316at2"/>
<dbReference type="AlphaFoldDB" id="A0A1L6JCV0"/>